<name>A0ABW3LCG2_9BACL</name>
<sequence length="483" mass="53113">MHHKKLEDFRIEKLDEMTIFDMQEEMKAGNISSEELVLMYKENISLRDKNINSILEINPDALQVAQSLDFEQQRKDFKSPLHGIPIVVKDNMETGDKMHTSAGSLALENHYALNDAYLIEKLRKAGAVILGKTNMTEWANFMSDKMTNGYSSRGGQVNNPYGAFDVGGSSSGAAAAVAANLAAASIGTETSGSIINPAAQNSLVGIKPTIGMISRRGIIPLSHTQDTAGPMARTVEDAVKVFSALIGYDPEDPITRFSKDFESYDWSTHLKKNGLKNVKLAVTPELFKEISDEQLELFEQAKTKLKECGAEIIEDVDLGSNQEDLGFAVLLHEFKADLNAYLAKTDSLNPIRSMDDVIAFNNENSEKMLKFGQNLLEQANLLTGMLSEREYVEALERNRFLAAEYGINATLKEIGADAIILPQDFGCNVGAAAGFPAITVPFGYTETMEPFGITFNGMAFSEPKLIEYAYAFEQAVKGRKNPN</sequence>
<keyword evidence="3" id="KW-1185">Reference proteome</keyword>
<proteinExistence type="predicted"/>
<evidence type="ECO:0000313" key="3">
    <source>
        <dbReference type="Proteomes" id="UP001597109"/>
    </source>
</evidence>
<dbReference type="SUPFAM" id="SSF75304">
    <property type="entry name" value="Amidase signature (AS) enzymes"/>
    <property type="match status" value="1"/>
</dbReference>
<protein>
    <submittedName>
        <fullName evidence="2">Amidase family protein</fullName>
    </submittedName>
</protein>
<dbReference type="NCBIfam" id="NF005300">
    <property type="entry name" value="PRK06828.1"/>
    <property type="match status" value="1"/>
</dbReference>
<evidence type="ECO:0000313" key="2">
    <source>
        <dbReference type="EMBL" id="MFD1031406.1"/>
    </source>
</evidence>
<dbReference type="RefSeq" id="WP_144840910.1">
    <property type="nucleotide sequence ID" value="NZ_JBHTKI010000009.1"/>
</dbReference>
<reference evidence="3" key="1">
    <citation type="journal article" date="2019" name="Int. J. Syst. Evol. Microbiol.">
        <title>The Global Catalogue of Microorganisms (GCM) 10K type strain sequencing project: providing services to taxonomists for standard genome sequencing and annotation.</title>
        <authorList>
            <consortium name="The Broad Institute Genomics Platform"/>
            <consortium name="The Broad Institute Genome Sequencing Center for Infectious Disease"/>
            <person name="Wu L."/>
            <person name="Ma J."/>
        </authorList>
    </citation>
    <scope>NUCLEOTIDE SEQUENCE [LARGE SCALE GENOMIC DNA]</scope>
    <source>
        <strain evidence="3">CCUG 56756</strain>
    </source>
</reference>
<evidence type="ECO:0000259" key="1">
    <source>
        <dbReference type="Pfam" id="PF01425"/>
    </source>
</evidence>
<feature type="domain" description="Amidase" evidence="1">
    <location>
        <begin position="35"/>
        <end position="465"/>
    </location>
</feature>
<dbReference type="Proteomes" id="UP001597109">
    <property type="component" value="Unassembled WGS sequence"/>
</dbReference>
<gene>
    <name evidence="2" type="ORF">ACFQ1X_08145</name>
</gene>
<comment type="caution">
    <text evidence="2">The sequence shown here is derived from an EMBL/GenBank/DDBJ whole genome shotgun (WGS) entry which is preliminary data.</text>
</comment>
<dbReference type="InterPro" id="IPR023631">
    <property type="entry name" value="Amidase_dom"/>
</dbReference>
<dbReference type="InterPro" id="IPR036928">
    <property type="entry name" value="AS_sf"/>
</dbReference>
<dbReference type="Pfam" id="PF01425">
    <property type="entry name" value="Amidase"/>
    <property type="match status" value="1"/>
</dbReference>
<dbReference type="PANTHER" id="PTHR42678">
    <property type="entry name" value="AMIDASE"/>
    <property type="match status" value="1"/>
</dbReference>
<dbReference type="Gene3D" id="3.90.1300.10">
    <property type="entry name" value="Amidase signature (AS) domain"/>
    <property type="match status" value="1"/>
</dbReference>
<dbReference type="EMBL" id="JBHTKI010000009">
    <property type="protein sequence ID" value="MFD1031406.1"/>
    <property type="molecule type" value="Genomic_DNA"/>
</dbReference>
<dbReference type="PANTHER" id="PTHR42678:SF34">
    <property type="entry name" value="OS04G0183300 PROTEIN"/>
    <property type="match status" value="1"/>
</dbReference>
<accession>A0ABW3LCG2</accession>
<organism evidence="2 3">
    <name type="scientific">Metaplanococcus flavidus</name>
    <dbReference type="NCBI Taxonomy" id="569883"/>
    <lineage>
        <taxon>Bacteria</taxon>
        <taxon>Bacillati</taxon>
        <taxon>Bacillota</taxon>
        <taxon>Bacilli</taxon>
        <taxon>Bacillales</taxon>
        <taxon>Caryophanaceae</taxon>
        <taxon>Metaplanococcus</taxon>
    </lineage>
</organism>